<keyword evidence="5" id="KW-1185">Reference proteome</keyword>
<dbReference type="RefSeq" id="XP_025348642.1">
    <property type="nucleotide sequence ID" value="XM_025492272.1"/>
</dbReference>
<dbReference type="InterPro" id="IPR016181">
    <property type="entry name" value="Acyl_CoA_acyltransferase"/>
</dbReference>
<dbReference type="AlphaFoldDB" id="A0A316U8I8"/>
<dbReference type="SUPFAM" id="SSF55729">
    <property type="entry name" value="Acyl-CoA N-acyltransferases (Nat)"/>
    <property type="match status" value="1"/>
</dbReference>
<dbReference type="Pfam" id="PF00583">
    <property type="entry name" value="Acetyltransf_1"/>
    <property type="match status" value="1"/>
</dbReference>
<evidence type="ECO:0000256" key="1">
    <source>
        <dbReference type="ARBA" id="ARBA00022679"/>
    </source>
</evidence>
<dbReference type="PANTHER" id="PTHR43877">
    <property type="entry name" value="AMINOALKYLPHOSPHONATE N-ACETYLTRANSFERASE-RELATED-RELATED"/>
    <property type="match status" value="1"/>
</dbReference>
<reference evidence="4 5" key="1">
    <citation type="journal article" date="2018" name="Mol. Biol. Evol.">
        <title>Broad Genomic Sampling Reveals a Smut Pathogenic Ancestry of the Fungal Clade Ustilaginomycotina.</title>
        <authorList>
            <person name="Kijpornyongpan T."/>
            <person name="Mondo S.J."/>
            <person name="Barry K."/>
            <person name="Sandor L."/>
            <person name="Lee J."/>
            <person name="Lipzen A."/>
            <person name="Pangilinan J."/>
            <person name="LaButti K."/>
            <person name="Hainaut M."/>
            <person name="Henrissat B."/>
            <person name="Grigoriev I.V."/>
            <person name="Spatafora J.W."/>
            <person name="Aime M.C."/>
        </authorList>
    </citation>
    <scope>NUCLEOTIDE SEQUENCE [LARGE SCALE GENOMIC DNA]</scope>
    <source>
        <strain evidence="4 5">MCA 4718</strain>
    </source>
</reference>
<dbReference type="GO" id="GO:0016747">
    <property type="term" value="F:acyltransferase activity, transferring groups other than amino-acyl groups"/>
    <property type="evidence" value="ECO:0007669"/>
    <property type="project" value="InterPro"/>
</dbReference>
<dbReference type="InterPro" id="IPR000182">
    <property type="entry name" value="GNAT_dom"/>
</dbReference>
<dbReference type="OrthoDB" id="41532at2759"/>
<dbReference type="Gene3D" id="3.40.630.30">
    <property type="match status" value="1"/>
</dbReference>
<feature type="domain" description="N-acetyltransferase" evidence="3">
    <location>
        <begin position="1"/>
        <end position="138"/>
    </location>
</feature>
<keyword evidence="2" id="KW-0012">Acyltransferase</keyword>
<dbReference type="EMBL" id="KZ819325">
    <property type="protein sequence ID" value="PWN21482.1"/>
    <property type="molecule type" value="Genomic_DNA"/>
</dbReference>
<evidence type="ECO:0000313" key="4">
    <source>
        <dbReference type="EMBL" id="PWN21482.1"/>
    </source>
</evidence>
<evidence type="ECO:0000256" key="2">
    <source>
        <dbReference type="ARBA" id="ARBA00023315"/>
    </source>
</evidence>
<dbReference type="CDD" id="cd04301">
    <property type="entry name" value="NAT_SF"/>
    <property type="match status" value="1"/>
</dbReference>
<accession>A0A316U8I8</accession>
<dbReference type="PROSITE" id="PS51186">
    <property type="entry name" value="GNAT"/>
    <property type="match status" value="1"/>
</dbReference>
<evidence type="ECO:0000259" key="3">
    <source>
        <dbReference type="PROSITE" id="PS51186"/>
    </source>
</evidence>
<dbReference type="InterPro" id="IPR050832">
    <property type="entry name" value="Bact_Acetyltransf"/>
</dbReference>
<protein>
    <submittedName>
        <fullName evidence="4">Acetyltransferase</fullName>
    </submittedName>
</protein>
<dbReference type="STRING" id="1684307.A0A316U8I8"/>
<evidence type="ECO:0000313" key="5">
    <source>
        <dbReference type="Proteomes" id="UP000245942"/>
    </source>
</evidence>
<sequence>MAPLAQEVADRFWLDDVIPEVTKRRRLFFAAEYEGKLVGTVQLIIALTPNQPHRCELAKLMVHPRARRLGIGRALVGQAIQRAQELGKMLLTLDTNTGDAGQALYASLGFKEAGVIPDYAWDPDGRARHSTTYMYKYL</sequence>
<organism evidence="4 5">
    <name type="scientific">Pseudomicrostroma glucosiphilum</name>
    <dbReference type="NCBI Taxonomy" id="1684307"/>
    <lineage>
        <taxon>Eukaryota</taxon>
        <taxon>Fungi</taxon>
        <taxon>Dikarya</taxon>
        <taxon>Basidiomycota</taxon>
        <taxon>Ustilaginomycotina</taxon>
        <taxon>Exobasidiomycetes</taxon>
        <taxon>Microstromatales</taxon>
        <taxon>Microstromatales incertae sedis</taxon>
        <taxon>Pseudomicrostroma</taxon>
    </lineage>
</organism>
<dbReference type="Proteomes" id="UP000245942">
    <property type="component" value="Unassembled WGS sequence"/>
</dbReference>
<gene>
    <name evidence="4" type="ORF">BCV69DRAFT_282206</name>
</gene>
<dbReference type="GeneID" id="37014006"/>
<name>A0A316U8I8_9BASI</name>
<keyword evidence="1 4" id="KW-0808">Transferase</keyword>
<proteinExistence type="predicted"/>